<organism evidence="1">
    <name type="scientific">Rhizopus microsporus var. microsporus</name>
    <dbReference type="NCBI Taxonomy" id="86635"/>
    <lineage>
        <taxon>Eukaryota</taxon>
        <taxon>Fungi</taxon>
        <taxon>Fungi incertae sedis</taxon>
        <taxon>Mucoromycota</taxon>
        <taxon>Mucoromycotina</taxon>
        <taxon>Mucoromycetes</taxon>
        <taxon>Mucorales</taxon>
        <taxon>Mucorineae</taxon>
        <taxon>Rhizopodaceae</taxon>
        <taxon>Rhizopus</taxon>
    </lineage>
</organism>
<reference evidence="1" key="1">
    <citation type="journal article" date="2016" name="Proc. Natl. Acad. Sci. U.S.A.">
        <title>Lipid metabolic changes in an early divergent fungus govern the establishment of a mutualistic symbiosis with endobacteria.</title>
        <authorList>
            <person name="Lastovetsky O.A."/>
            <person name="Gaspar M.L."/>
            <person name="Mondo S.J."/>
            <person name="LaButti K.M."/>
            <person name="Sandor L."/>
            <person name="Grigoriev I.V."/>
            <person name="Henry S.A."/>
            <person name="Pawlowska T.E."/>
        </authorList>
    </citation>
    <scope>NUCLEOTIDE SEQUENCE [LARGE SCALE GENOMIC DNA]</scope>
    <source>
        <strain evidence="1">ATCC 52814</strain>
    </source>
</reference>
<dbReference type="Proteomes" id="UP000242414">
    <property type="component" value="Unassembled WGS sequence"/>
</dbReference>
<dbReference type="EMBL" id="KV921975">
    <property type="protein sequence ID" value="ORE04285.1"/>
    <property type="molecule type" value="Genomic_DNA"/>
</dbReference>
<protein>
    <recommendedName>
        <fullName evidence="2">Thioredoxin domain-containing protein</fullName>
    </recommendedName>
</protein>
<gene>
    <name evidence="1" type="ORF">BCV72DRAFT_307431</name>
</gene>
<accession>A0A1X0QX23</accession>
<dbReference type="CDD" id="cd02947">
    <property type="entry name" value="TRX_family"/>
    <property type="match status" value="1"/>
</dbReference>
<evidence type="ECO:0008006" key="2">
    <source>
        <dbReference type="Google" id="ProtNLM"/>
    </source>
</evidence>
<dbReference type="Gene3D" id="3.40.30.10">
    <property type="entry name" value="Glutaredoxin"/>
    <property type="match status" value="1"/>
</dbReference>
<evidence type="ECO:0000313" key="1">
    <source>
        <dbReference type="EMBL" id="ORE04285.1"/>
    </source>
</evidence>
<proteinExistence type="predicted"/>
<dbReference type="SUPFAM" id="SSF52833">
    <property type="entry name" value="Thioredoxin-like"/>
    <property type="match status" value="1"/>
</dbReference>
<dbReference type="InterPro" id="IPR036249">
    <property type="entry name" value="Thioredoxin-like_sf"/>
</dbReference>
<sequence>MGNLRESASLDQFEGLIVDKNKVVVYFTNPLDQACNLQDPAIDKVAEQFIDTLFVKVDVNEHTVDETVGPRNFPSSENKIKWIFG</sequence>
<dbReference type="AlphaFoldDB" id="A0A1X0QX23"/>
<dbReference type="VEuPathDB" id="FungiDB:BCV72DRAFT_307431"/>
<name>A0A1X0QX23_RHIZD</name>